<dbReference type="Proteomes" id="UP000011528">
    <property type="component" value="Unassembled WGS sequence"/>
</dbReference>
<protein>
    <submittedName>
        <fullName evidence="4">Phage integrase-like protein</fullName>
    </submittedName>
</protein>
<sequence>MSSLDEFSDGFPKAESLYDPNLSAQYESGERELNAARRRVVNEDNLTPSEKRTLYEFDRELRNLNNREDRHRKVTRALHVDITRLLQSKSGLLLDILDDSQDGREALDELLAWIQDQGYSNNYIHNLLITVQTFGEVLGSEIVQDRVDEIKPGRFRDDGKPPLPGNVINWQDAIEMAKVRSNCRDKALILSEWGLGARPDSELLRLQYKHLKWEDGHYQVTIPWDGKTGDRTIRLFPGAAILRRWIEEEHPVHADPEAELGPDTYLWTKLNSNTRMDYDNLYRIFDEAGEDAGIAKDTNPRHFRRSRASFFAGKPTVSEVEIRTQFGWSFDSNSPQHYIARFRTDIDQNIAAADGADVDLLQDKINVTPIECNHCGRWTERHVKNCVCCGGEVEQERHEVTTSATVTDGETDLLSMMMNGEVGAGDLRSVKKLWGVITTREKFYEELDGLIKTAERAADNDKTGLFGGPGAVAAVMAGTAVDIGHQAAAAWATAKHRALSLDPQMEHYPPSPERATAIGAGLGIYLLAVSAYMSHMGMIEPLLAGEATSQLGLVLGLGLGFAMVTQALPTLDEVEP</sequence>
<dbReference type="EMBL" id="AOJJ01000024">
    <property type="protein sequence ID" value="EMA72596.1"/>
    <property type="molecule type" value="Genomic_DNA"/>
</dbReference>
<reference evidence="4 5" key="1">
    <citation type="journal article" date="2014" name="PLoS Genet.">
        <title>Phylogenetically driven sequencing of extremely halophilic archaea reveals strategies for static and dynamic osmo-response.</title>
        <authorList>
            <person name="Becker E.A."/>
            <person name="Seitzer P.M."/>
            <person name="Tritt A."/>
            <person name="Larsen D."/>
            <person name="Krusor M."/>
            <person name="Yao A.I."/>
            <person name="Wu D."/>
            <person name="Madern D."/>
            <person name="Eisen J.A."/>
            <person name="Darling A.E."/>
            <person name="Facciotti M.T."/>
        </authorList>
    </citation>
    <scope>NUCLEOTIDE SEQUENCE [LARGE SCALE GENOMIC DNA]</scope>
    <source>
        <strain evidence="4 5">JCM 13916</strain>
    </source>
</reference>
<organism evidence="4 5">
    <name type="scientific">Halorubrum distributum JCM 13916</name>
    <dbReference type="NCBI Taxonomy" id="1230455"/>
    <lineage>
        <taxon>Archaea</taxon>
        <taxon>Methanobacteriati</taxon>
        <taxon>Methanobacteriota</taxon>
        <taxon>Stenosarchaea group</taxon>
        <taxon>Halobacteria</taxon>
        <taxon>Halobacteriales</taxon>
        <taxon>Haloferacaceae</taxon>
        <taxon>Halorubrum</taxon>
        <taxon>Halorubrum distributum group</taxon>
    </lineage>
</organism>
<dbReference type="InterPro" id="IPR013762">
    <property type="entry name" value="Integrase-like_cat_sf"/>
</dbReference>
<dbReference type="InterPro" id="IPR011010">
    <property type="entry name" value="DNA_brk_join_enz"/>
</dbReference>
<accession>M0PRM4</accession>
<gene>
    <name evidence="4" type="ORF">C462_00948</name>
</gene>
<evidence type="ECO:0000259" key="3">
    <source>
        <dbReference type="PROSITE" id="PS51898"/>
    </source>
</evidence>
<evidence type="ECO:0000313" key="5">
    <source>
        <dbReference type="Proteomes" id="UP000011528"/>
    </source>
</evidence>
<name>M0PRM4_9EURY</name>
<dbReference type="GO" id="GO:0006310">
    <property type="term" value="P:DNA recombination"/>
    <property type="evidence" value="ECO:0007669"/>
    <property type="project" value="UniProtKB-KW"/>
</dbReference>
<feature type="region of interest" description="Disordered" evidence="2">
    <location>
        <begin position="1"/>
        <end position="29"/>
    </location>
</feature>
<dbReference type="CDD" id="cd00397">
    <property type="entry name" value="DNA_BRE_C"/>
    <property type="match status" value="1"/>
</dbReference>
<dbReference type="GO" id="GO:0015074">
    <property type="term" value="P:DNA integration"/>
    <property type="evidence" value="ECO:0007669"/>
    <property type="project" value="InterPro"/>
</dbReference>
<dbReference type="GO" id="GO:0003677">
    <property type="term" value="F:DNA binding"/>
    <property type="evidence" value="ECO:0007669"/>
    <property type="project" value="InterPro"/>
</dbReference>
<evidence type="ECO:0000256" key="2">
    <source>
        <dbReference type="SAM" id="MobiDB-lite"/>
    </source>
</evidence>
<evidence type="ECO:0000256" key="1">
    <source>
        <dbReference type="ARBA" id="ARBA00023172"/>
    </source>
</evidence>
<feature type="domain" description="Tyr recombinase" evidence="3">
    <location>
        <begin position="160"/>
        <end position="354"/>
    </location>
</feature>
<dbReference type="SUPFAM" id="SSF56349">
    <property type="entry name" value="DNA breaking-rejoining enzymes"/>
    <property type="match status" value="1"/>
</dbReference>
<dbReference type="AlphaFoldDB" id="M0PRM4"/>
<proteinExistence type="predicted"/>
<keyword evidence="1" id="KW-0233">DNA recombination</keyword>
<dbReference type="Gene3D" id="1.10.443.10">
    <property type="entry name" value="Intergrase catalytic core"/>
    <property type="match status" value="1"/>
</dbReference>
<comment type="caution">
    <text evidence="4">The sequence shown here is derived from an EMBL/GenBank/DDBJ whole genome shotgun (WGS) entry which is preliminary data.</text>
</comment>
<dbReference type="STRING" id="1230455.C462_00948"/>
<evidence type="ECO:0000313" key="4">
    <source>
        <dbReference type="EMBL" id="EMA72596.1"/>
    </source>
</evidence>
<dbReference type="RefSeq" id="WP_007992848.1">
    <property type="nucleotide sequence ID" value="NZ_AOJJ01000024.1"/>
</dbReference>
<dbReference type="PROSITE" id="PS51898">
    <property type="entry name" value="TYR_RECOMBINASE"/>
    <property type="match status" value="1"/>
</dbReference>
<dbReference type="PATRIC" id="fig|1230455.3.peg.124"/>
<dbReference type="InterPro" id="IPR002104">
    <property type="entry name" value="Integrase_catalytic"/>
</dbReference>